<dbReference type="InterPro" id="IPR016181">
    <property type="entry name" value="Acyl_CoA_acyltransferase"/>
</dbReference>
<dbReference type="InterPro" id="IPR000182">
    <property type="entry name" value="GNAT_dom"/>
</dbReference>
<dbReference type="PANTHER" id="PTHR43072">
    <property type="entry name" value="N-ACETYLTRANSFERASE"/>
    <property type="match status" value="1"/>
</dbReference>
<dbReference type="KEGG" id="fap:GR316_09670"/>
<dbReference type="PANTHER" id="PTHR43072:SF60">
    <property type="entry name" value="L-2,4-DIAMINOBUTYRIC ACID ACETYLTRANSFERASE"/>
    <property type="match status" value="1"/>
</dbReference>
<organism evidence="2 3">
    <name type="scientific">Falsirhodobacter algicola</name>
    <dbReference type="NCBI Taxonomy" id="2692330"/>
    <lineage>
        <taxon>Bacteria</taxon>
        <taxon>Pseudomonadati</taxon>
        <taxon>Pseudomonadota</taxon>
        <taxon>Alphaproteobacteria</taxon>
        <taxon>Rhodobacterales</taxon>
        <taxon>Paracoccaceae</taxon>
        <taxon>Falsirhodobacter</taxon>
    </lineage>
</organism>
<keyword evidence="3" id="KW-1185">Reference proteome</keyword>
<feature type="domain" description="N-acetyltransferase" evidence="1">
    <location>
        <begin position="77"/>
        <end position="216"/>
    </location>
</feature>
<dbReference type="Pfam" id="PF00583">
    <property type="entry name" value="Acetyltransf_1"/>
    <property type="match status" value="1"/>
</dbReference>
<dbReference type="AlphaFoldDB" id="A0A8J8MU38"/>
<accession>A0A8J8MU38</accession>
<dbReference type="Proteomes" id="UP000679284">
    <property type="component" value="Chromosome"/>
</dbReference>
<reference evidence="2" key="1">
    <citation type="submission" date="2020-01" db="EMBL/GenBank/DDBJ databases">
        <authorList>
            <person name="Yang Y."/>
            <person name="Kwon Y.M."/>
        </authorList>
    </citation>
    <scope>NUCLEOTIDE SEQUENCE</scope>
    <source>
        <strain evidence="2">PG104</strain>
    </source>
</reference>
<dbReference type="CDD" id="cd04301">
    <property type="entry name" value="NAT_SF"/>
    <property type="match status" value="1"/>
</dbReference>
<dbReference type="RefSeq" id="WP_211783727.1">
    <property type="nucleotide sequence ID" value="NZ_CP047289.1"/>
</dbReference>
<dbReference type="SUPFAM" id="SSF55729">
    <property type="entry name" value="Acyl-CoA N-acyltransferases (Nat)"/>
    <property type="match status" value="1"/>
</dbReference>
<evidence type="ECO:0000313" key="3">
    <source>
        <dbReference type="Proteomes" id="UP000679284"/>
    </source>
</evidence>
<name>A0A8J8MU38_9RHOB</name>
<dbReference type="PROSITE" id="PS51186">
    <property type="entry name" value="GNAT"/>
    <property type="match status" value="1"/>
</dbReference>
<sequence>MTRALLAEMEPTWPPARQWRQGPWVLRDGAGGGGRVSAATLEGPYDGAPPPFVMVREGEEALDRALVAAGYGQEDEVTLYLAPVADLAAPAAVRAEWPPGPDAVAMWAASGRITAPRLAVMARCGCPRTIIACEGGAVFAAVNGDLAVLHALEVAPQQRRRGLARRLVQGAAQWAADRGAARLGLVVSADNAPARALYAALGMAEVGRYHYRRAPR</sequence>
<gene>
    <name evidence="2" type="ORF">GR316_09670</name>
</gene>
<evidence type="ECO:0000313" key="2">
    <source>
        <dbReference type="EMBL" id="QUS36504.1"/>
    </source>
</evidence>
<evidence type="ECO:0000259" key="1">
    <source>
        <dbReference type="PROSITE" id="PS51186"/>
    </source>
</evidence>
<proteinExistence type="predicted"/>
<dbReference type="GO" id="GO:0016747">
    <property type="term" value="F:acyltransferase activity, transferring groups other than amino-acyl groups"/>
    <property type="evidence" value="ECO:0007669"/>
    <property type="project" value="InterPro"/>
</dbReference>
<protein>
    <submittedName>
        <fullName evidence="2">GNAT family N-acetyltransferase</fullName>
    </submittedName>
</protein>
<dbReference type="EMBL" id="CP047289">
    <property type="protein sequence ID" value="QUS36504.1"/>
    <property type="molecule type" value="Genomic_DNA"/>
</dbReference>
<dbReference type="Gene3D" id="3.40.630.30">
    <property type="match status" value="1"/>
</dbReference>